<proteinExistence type="predicted"/>
<comment type="caution">
    <text evidence="4">The sequence shown here is derived from an EMBL/GenBank/DDBJ whole genome shotgun (WGS) entry which is preliminary data.</text>
</comment>
<keyword evidence="2" id="KW-0178">Competence</keyword>
<accession>A0ABU8F9F7</accession>
<dbReference type="Proteomes" id="UP001364890">
    <property type="component" value="Unassembled WGS sequence"/>
</dbReference>
<evidence type="ECO:0000256" key="2">
    <source>
        <dbReference type="ARBA" id="ARBA00023287"/>
    </source>
</evidence>
<sequence>MKQCLLRENGFTFIEMLLVLSIVMVMSTSIIFVSTSKFERMEEKRFFEQFHLDVQSLQSIALSERKYMSLVFFENGTKYKAKNANEIYFEYEMPKGIRLSQDSYLKEIVFHPNGTVKEFGTLLFETKNGFKNVYVYIGKGRLRYD</sequence>
<dbReference type="NCBIfam" id="NF040982">
    <property type="entry name" value="ComGD"/>
    <property type="match status" value="1"/>
</dbReference>
<dbReference type="RefSeq" id="WP_336498983.1">
    <property type="nucleotide sequence ID" value="NZ_JBAWSY010000019.1"/>
</dbReference>
<dbReference type="Pfam" id="PF07963">
    <property type="entry name" value="N_methyl"/>
    <property type="match status" value="1"/>
</dbReference>
<dbReference type="PIRSF" id="PIRSF021292">
    <property type="entry name" value="Competence_ComGD"/>
    <property type="match status" value="1"/>
</dbReference>
<evidence type="ECO:0000313" key="5">
    <source>
        <dbReference type="Proteomes" id="UP001364890"/>
    </source>
</evidence>
<keyword evidence="3" id="KW-0472">Membrane</keyword>
<dbReference type="NCBIfam" id="TIGR02532">
    <property type="entry name" value="IV_pilin_GFxxxE"/>
    <property type="match status" value="1"/>
</dbReference>
<reference evidence="4 5" key="1">
    <citation type="submission" date="2024-01" db="EMBL/GenBank/DDBJ databases">
        <title>Seven novel Bacillus-like species.</title>
        <authorList>
            <person name="Liu G."/>
        </authorList>
    </citation>
    <scope>NUCLEOTIDE SEQUENCE [LARGE SCALE GENOMIC DNA]</scope>
    <source>
        <strain evidence="4 5">FJAT-51614</strain>
    </source>
</reference>
<comment type="subcellular location">
    <subcellularLocation>
        <location evidence="1">Cell surface</location>
    </subcellularLocation>
</comment>
<dbReference type="InterPro" id="IPR012902">
    <property type="entry name" value="N_methyl_site"/>
</dbReference>
<keyword evidence="3" id="KW-0812">Transmembrane</keyword>
<keyword evidence="5" id="KW-1185">Reference proteome</keyword>
<dbReference type="SUPFAM" id="SSF54523">
    <property type="entry name" value="Pili subunits"/>
    <property type="match status" value="1"/>
</dbReference>
<dbReference type="InterPro" id="IPR016785">
    <property type="entry name" value="ComGD"/>
</dbReference>
<dbReference type="InterPro" id="IPR045584">
    <property type="entry name" value="Pilin-like"/>
</dbReference>
<protein>
    <submittedName>
        <fullName evidence="4">Competence type IV pilus minor pilin ComGD</fullName>
    </submittedName>
</protein>
<keyword evidence="3" id="KW-1133">Transmembrane helix</keyword>
<feature type="transmembrane region" description="Helical" evidence="3">
    <location>
        <begin position="12"/>
        <end position="35"/>
    </location>
</feature>
<gene>
    <name evidence="4" type="primary">comGD</name>
    <name evidence="4" type="ORF">WAX74_17445</name>
</gene>
<name>A0ABU8F9F7_9BACI</name>
<organism evidence="4 5">
    <name type="scientific">Psychrobacillus mangrovi</name>
    <dbReference type="NCBI Taxonomy" id="3117745"/>
    <lineage>
        <taxon>Bacteria</taxon>
        <taxon>Bacillati</taxon>
        <taxon>Bacillota</taxon>
        <taxon>Bacilli</taxon>
        <taxon>Bacillales</taxon>
        <taxon>Bacillaceae</taxon>
        <taxon>Psychrobacillus</taxon>
    </lineage>
</organism>
<evidence type="ECO:0000256" key="1">
    <source>
        <dbReference type="ARBA" id="ARBA00004241"/>
    </source>
</evidence>
<evidence type="ECO:0000256" key="3">
    <source>
        <dbReference type="SAM" id="Phobius"/>
    </source>
</evidence>
<dbReference type="EMBL" id="JBAWSY010000019">
    <property type="protein sequence ID" value="MEI4771414.1"/>
    <property type="molecule type" value="Genomic_DNA"/>
</dbReference>
<evidence type="ECO:0000313" key="4">
    <source>
        <dbReference type="EMBL" id="MEI4771414.1"/>
    </source>
</evidence>